<evidence type="ECO:0000256" key="1">
    <source>
        <dbReference type="SAM" id="MobiDB-lite"/>
    </source>
</evidence>
<gene>
    <name evidence="4" type="ORF">DOQ08_01424</name>
</gene>
<dbReference type="OrthoDB" id="6900175at2"/>
<name>A0A3M2RG14_9GAMM</name>
<dbReference type="AlphaFoldDB" id="A0A3M2RG14"/>
<protein>
    <recommendedName>
        <fullName evidence="3">DUF4168 domain-containing protein</fullName>
    </recommendedName>
</protein>
<accession>A0A3M2RG14</accession>
<evidence type="ECO:0000256" key="2">
    <source>
        <dbReference type="SAM" id="SignalP"/>
    </source>
</evidence>
<comment type="caution">
    <text evidence="4">The sequence shown here is derived from an EMBL/GenBank/DDBJ whole genome shotgun (WGS) entry which is preliminary data.</text>
</comment>
<feature type="region of interest" description="Disordered" evidence="1">
    <location>
        <begin position="20"/>
        <end position="52"/>
    </location>
</feature>
<evidence type="ECO:0000313" key="5">
    <source>
        <dbReference type="Proteomes" id="UP000265903"/>
    </source>
</evidence>
<reference evidence="4 5" key="1">
    <citation type="submission" date="2018-08" db="EMBL/GenBank/DDBJ databases">
        <title>Whole Genome Sequence of the Moderate Halophilic Marine Bacterium Marinobacter litoralis Sw-45.</title>
        <authorList>
            <person name="Musa H."/>
        </authorList>
    </citation>
    <scope>NUCLEOTIDE SEQUENCE [LARGE SCALE GENOMIC DNA]</scope>
    <source>
        <strain evidence="4 5">Sw-45</strain>
    </source>
</reference>
<feature type="chain" id="PRO_5018179919" description="DUF4168 domain-containing protein" evidence="2">
    <location>
        <begin position="23"/>
        <end position="134"/>
    </location>
</feature>
<feature type="signal peptide" evidence="2">
    <location>
        <begin position="1"/>
        <end position="22"/>
    </location>
</feature>
<proteinExistence type="predicted"/>
<dbReference type="EMBL" id="QMDL01000002">
    <property type="protein sequence ID" value="RMJ04104.1"/>
    <property type="molecule type" value="Genomic_DNA"/>
</dbReference>
<organism evidence="4 5">
    <name type="scientific">Marinobacter litoralis</name>
    <dbReference type="NCBI Taxonomy" id="187981"/>
    <lineage>
        <taxon>Bacteria</taxon>
        <taxon>Pseudomonadati</taxon>
        <taxon>Pseudomonadota</taxon>
        <taxon>Gammaproteobacteria</taxon>
        <taxon>Pseudomonadales</taxon>
        <taxon>Marinobacteraceae</taxon>
        <taxon>Marinobacter</taxon>
    </lineage>
</organism>
<sequence length="134" mass="14570">MNKLLISVTASLALMAATPTMAQQEGQQNPANPQTQSPGYSDPAAAGTQSTNFSDAQLKEFIKAQDRVMEVREEYIEKIEAADSQQEAQELQMKANDKMVSAIQDAGIEISTYNAIATAYGSEPKIRNRVDALM</sequence>
<dbReference type="Pfam" id="PF13767">
    <property type="entry name" value="DUF4168"/>
    <property type="match status" value="1"/>
</dbReference>
<keyword evidence="5" id="KW-1185">Reference proteome</keyword>
<evidence type="ECO:0000259" key="3">
    <source>
        <dbReference type="Pfam" id="PF13767"/>
    </source>
</evidence>
<feature type="domain" description="DUF4168" evidence="3">
    <location>
        <begin position="54"/>
        <end position="130"/>
    </location>
</feature>
<feature type="compositionally biased region" description="Polar residues" evidence="1">
    <location>
        <begin position="20"/>
        <end position="39"/>
    </location>
</feature>
<keyword evidence="2" id="KW-0732">Signal</keyword>
<dbReference type="InterPro" id="IPR025433">
    <property type="entry name" value="DUF4168"/>
</dbReference>
<dbReference type="RefSeq" id="WP_114334213.1">
    <property type="nucleotide sequence ID" value="NZ_QMDL01000002.1"/>
</dbReference>
<evidence type="ECO:0000313" key="4">
    <source>
        <dbReference type="EMBL" id="RMJ04104.1"/>
    </source>
</evidence>
<dbReference type="Proteomes" id="UP000265903">
    <property type="component" value="Unassembled WGS sequence"/>
</dbReference>